<name>D0BKR1_9LACT</name>
<comment type="caution">
    <text evidence="6">The sequence shown here is derived from an EMBL/GenBank/DDBJ whole genome shotgun (WGS) entry which is preliminary data.</text>
</comment>
<keyword evidence="7" id="KW-1185">Reference proteome</keyword>
<dbReference type="InterPro" id="IPR039566">
    <property type="entry name" value="CvfB_S1_st"/>
</dbReference>
<dbReference type="PIRSF" id="PIRSF012524">
    <property type="entry name" value="YitL_S1"/>
    <property type="match status" value="1"/>
</dbReference>
<evidence type="ECO:0000259" key="4">
    <source>
        <dbReference type="Pfam" id="PF21191"/>
    </source>
</evidence>
<evidence type="ECO:0000313" key="6">
    <source>
        <dbReference type="EMBL" id="EEW93664.1"/>
    </source>
</evidence>
<dbReference type="InterPro" id="IPR048588">
    <property type="entry name" value="CvfB_S1_2nd"/>
</dbReference>
<dbReference type="OrthoDB" id="9801597at2"/>
<evidence type="ECO:0000259" key="3">
    <source>
        <dbReference type="Pfam" id="PF17783"/>
    </source>
</evidence>
<dbReference type="Pfam" id="PF21543">
    <property type="entry name" value="CvfB_2nd"/>
    <property type="match status" value="1"/>
</dbReference>
<dbReference type="PANTHER" id="PTHR37296:SF1">
    <property type="entry name" value="CONSERVED VIRULENCE FACTOR B"/>
    <property type="match status" value="1"/>
</dbReference>
<dbReference type="SUPFAM" id="SSF50249">
    <property type="entry name" value="Nucleic acid-binding proteins"/>
    <property type="match status" value="1"/>
</dbReference>
<evidence type="ECO:0008006" key="8">
    <source>
        <dbReference type="Google" id="ProtNLM"/>
    </source>
</evidence>
<dbReference type="InterPro" id="IPR040764">
    <property type="entry name" value="CvfB_WH"/>
</dbReference>
<proteinExistence type="inferred from homology"/>
<dbReference type="Pfam" id="PF17783">
    <property type="entry name" value="WHD_CvfB"/>
    <property type="match status" value="1"/>
</dbReference>
<organism evidence="6 7">
    <name type="scientific">Granulicatella elegans ATCC 700633</name>
    <dbReference type="NCBI Taxonomy" id="626369"/>
    <lineage>
        <taxon>Bacteria</taxon>
        <taxon>Bacillati</taxon>
        <taxon>Bacillota</taxon>
        <taxon>Bacilli</taxon>
        <taxon>Lactobacillales</taxon>
        <taxon>Carnobacteriaceae</taxon>
        <taxon>Granulicatella</taxon>
    </lineage>
</organism>
<reference evidence="6" key="2">
    <citation type="submission" date="2011-10" db="EMBL/GenBank/DDBJ databases">
        <title>The Genome Sequence of Granulicatella elegans ATCC 700633.</title>
        <authorList>
            <consortium name="The Broad Institute Genome Sequencing Platform"/>
            <consortium name="The Broad Institute Genome Sequencing Center for Infectious Disease"/>
            <person name="Earl A."/>
            <person name="Ward D."/>
            <person name="Feldgarden M."/>
            <person name="Gevers D."/>
            <person name="Sibley C.D."/>
            <person name="Field T.R."/>
            <person name="Grinwis M."/>
            <person name="Eshaghurshan C.S."/>
            <person name="Surette M.G."/>
            <person name="Young S.K."/>
            <person name="Zeng Q."/>
            <person name="Gargeya S."/>
            <person name="Fitzgerald M."/>
            <person name="Haas B."/>
            <person name="Abouelleil A."/>
            <person name="Alvarado L."/>
            <person name="Arachchi H.M."/>
            <person name="Berlin A."/>
            <person name="Brown A."/>
            <person name="Chapman S.B."/>
            <person name="Chen Z."/>
            <person name="Dunbar C."/>
            <person name="Freedman E."/>
            <person name="Gearin G."/>
            <person name="Goldberg J."/>
            <person name="Griggs A."/>
            <person name="Gujja S."/>
            <person name="Heiman D."/>
            <person name="Howarth C."/>
            <person name="Larson L."/>
            <person name="Lui A."/>
            <person name="MacDonald P.J.P."/>
            <person name="Montmayeur A."/>
            <person name="Murphy C."/>
            <person name="Neiman D."/>
            <person name="Pearson M."/>
            <person name="Priest M."/>
            <person name="Roberts A."/>
            <person name="Saif S."/>
            <person name="Shea T."/>
            <person name="Shenoy N."/>
            <person name="Sisk P."/>
            <person name="Stolte C."/>
            <person name="Sykes S."/>
            <person name="Wortman J."/>
            <person name="Nusbaum C."/>
            <person name="Birren B."/>
        </authorList>
    </citation>
    <scope>NUCLEOTIDE SEQUENCE [LARGE SCALE GENOMIC DNA]</scope>
    <source>
        <strain evidence="6">ATCC 700633</strain>
    </source>
</reference>
<reference evidence="6" key="1">
    <citation type="submission" date="2009-09" db="EMBL/GenBank/DDBJ databases">
        <authorList>
            <consortium name="The Broad Institute Genome Sequencing Platform"/>
            <person name="Ward D."/>
            <person name="Feldgarden M."/>
            <person name="Earl A."/>
            <person name="Young S.K."/>
            <person name="Zeng Q."/>
            <person name="Koehrsen M."/>
            <person name="Alvarado L."/>
            <person name="Berlin A."/>
            <person name="Bochicchio J."/>
            <person name="Borenstein D."/>
            <person name="Chapman S.B."/>
            <person name="Chen Z."/>
            <person name="Engels R."/>
            <person name="Freedman E."/>
            <person name="Gellesch M."/>
            <person name="Goldberg J."/>
            <person name="Griggs A."/>
            <person name="Gujja S."/>
            <person name="Heilman E."/>
            <person name="Heiman D."/>
            <person name="Hepburn T."/>
            <person name="Howarth C."/>
            <person name="Jen D."/>
            <person name="Larson L."/>
            <person name="Lewis B."/>
            <person name="Mehta T."/>
            <person name="Park D."/>
            <person name="Pearson M."/>
            <person name="Roberts A."/>
            <person name="Saif S."/>
            <person name="Shea T."/>
            <person name="Shenoy N."/>
            <person name="Sisk P."/>
            <person name="Stolte C."/>
            <person name="Sykes S."/>
            <person name="Thomson T."/>
            <person name="Walk T."/>
            <person name="White J."/>
            <person name="Yandava C."/>
            <person name="Sibley C.D."/>
            <person name="Field T.R."/>
            <person name="Grinwis M."/>
            <person name="Eshaghurshan C.S."/>
            <person name="Surette M.G."/>
            <person name="Haas B."/>
            <person name="Nusbaum C."/>
            <person name="Birren B."/>
        </authorList>
    </citation>
    <scope>NUCLEOTIDE SEQUENCE [LARGE SCALE GENOMIC DNA]</scope>
    <source>
        <strain evidence="6">ATCC 700633</strain>
    </source>
</reference>
<feature type="domain" description="Conserved virulence factor B third S1" evidence="5">
    <location>
        <begin position="142"/>
        <end position="214"/>
    </location>
</feature>
<sequence length="287" mass="32414">MTNDLSTIIQAIVTDENDKAYFVQKQGETYRVSKNPDVTLAIGDVVTGFVYENSDRKKIMTLDIPEVTNETYGWATVTQVRKDLGVFVSIGLPDKDMVVSLDELPNLKELWPKKNNRLYVTLIKDKKNRTWATMGDGTELKAKSIRANQTLKNKDVSATVTNVKLVGTFLITEEGYRCFLHPSERLYEPTLGELVNVRVIGVRPDGVLNVSMRPRAFEAIGDDAEMILTMLRNRPTHTLPYWDKTDPTIIKEIFGISKGQFKRAIGSLLKAKKITQSEGFIQLVEEK</sequence>
<dbReference type="STRING" id="626369.HMPREF0446_00546"/>
<evidence type="ECO:0000259" key="2">
    <source>
        <dbReference type="Pfam" id="PF13509"/>
    </source>
</evidence>
<accession>D0BKR1</accession>
<dbReference type="Pfam" id="PF21191">
    <property type="entry name" value="CvfB_1st"/>
    <property type="match status" value="1"/>
</dbReference>
<dbReference type="HOGENOM" id="CLU_064885_0_0_9"/>
<dbReference type="AlphaFoldDB" id="D0BKR1"/>
<dbReference type="EMBL" id="ACRF02000013">
    <property type="protein sequence ID" value="EEW93664.1"/>
    <property type="molecule type" value="Genomic_DNA"/>
</dbReference>
<gene>
    <name evidence="6" type="ORF">HMPREF0446_00546</name>
</gene>
<evidence type="ECO:0000313" key="7">
    <source>
        <dbReference type="Proteomes" id="UP000002939"/>
    </source>
</evidence>
<dbReference type="Proteomes" id="UP000002939">
    <property type="component" value="Unassembled WGS sequence"/>
</dbReference>
<dbReference type="InterPro" id="IPR014464">
    <property type="entry name" value="CvfB_fam"/>
</dbReference>
<dbReference type="Gene3D" id="2.40.50.330">
    <property type="match status" value="1"/>
</dbReference>
<comment type="similarity">
    <text evidence="1">Belongs to the CvfB family.</text>
</comment>
<protein>
    <recommendedName>
        <fullName evidence="8">S1 motif domain-containing protein</fullName>
    </recommendedName>
</protein>
<dbReference type="InterPro" id="IPR048587">
    <property type="entry name" value="CvfB_S1_3rd"/>
</dbReference>
<dbReference type="RefSeq" id="WP_006702820.1">
    <property type="nucleotide sequence ID" value="NZ_KI391971.1"/>
</dbReference>
<evidence type="ECO:0000259" key="5">
    <source>
        <dbReference type="Pfam" id="PF21543"/>
    </source>
</evidence>
<dbReference type="Gene3D" id="1.10.10.10">
    <property type="entry name" value="Winged helix-like DNA-binding domain superfamily/Winged helix DNA-binding domain"/>
    <property type="match status" value="1"/>
</dbReference>
<dbReference type="Pfam" id="PF13509">
    <property type="entry name" value="S1_2"/>
    <property type="match status" value="1"/>
</dbReference>
<dbReference type="Gene3D" id="2.40.50.140">
    <property type="entry name" value="Nucleic acid-binding proteins"/>
    <property type="match status" value="2"/>
</dbReference>
<dbReference type="PANTHER" id="PTHR37296">
    <property type="entry name" value="CONSERVED VIRULENCE FACTOR B"/>
    <property type="match status" value="1"/>
</dbReference>
<feature type="domain" description="Conserved virulence factor B first S1" evidence="2">
    <location>
        <begin position="8"/>
        <end position="62"/>
    </location>
</feature>
<dbReference type="InterPro" id="IPR036388">
    <property type="entry name" value="WH-like_DNA-bd_sf"/>
</dbReference>
<feature type="domain" description="Conserved virulence factor B second S1" evidence="4">
    <location>
        <begin position="72"/>
        <end position="132"/>
    </location>
</feature>
<evidence type="ECO:0000256" key="1">
    <source>
        <dbReference type="PIRNR" id="PIRNR012524"/>
    </source>
</evidence>
<dbReference type="InterPro" id="IPR012340">
    <property type="entry name" value="NA-bd_OB-fold"/>
</dbReference>
<feature type="domain" description="Conserved virulence factor B-like winged helix" evidence="3">
    <location>
        <begin position="225"/>
        <end position="283"/>
    </location>
</feature>
<dbReference type="eggNOG" id="COG2996">
    <property type="taxonomic scope" value="Bacteria"/>
</dbReference>